<dbReference type="PANTHER" id="PTHR30026:SF20">
    <property type="entry name" value="OUTER MEMBRANE PROTEIN TOLC"/>
    <property type="match status" value="1"/>
</dbReference>
<protein>
    <submittedName>
        <fullName evidence="8">TolC family protein</fullName>
    </submittedName>
</protein>
<evidence type="ECO:0000256" key="3">
    <source>
        <dbReference type="ARBA" id="ARBA00022448"/>
    </source>
</evidence>
<sequence>MHIRLSKLFNIIEKQWRISALLKVASKRFYLLITLFVSTSSLAQQPQLQQSLTLQQAIVKSLQQHPDLKVYSYQSEAAQGAIKQAGVGSPMSLNVKVEDVLSSGEYSEFSSMQTSISIAWLLEGDRINAKVNYAKQQATVTELNKQSKALDVAADTAKLYITLLAQNEQLKLAKIALKQSQDAFRQVEQRVIAGKSLLVDKLRAKASVAKKELVVEDLNHEIEASRASLAAQWQGDSNFTVTGSLGDIPSLTTVDNAYNKLKNHPKFKQLAAQKRISESAIAVAKANENPAWQFSAGVKHDELSGDASLTAGVSIPFGGENRNLGQIIELQAKQGGKQAELDAWYKNISTELLLTTHKLKHNRHVIEGLGEEIIPALEGANSSAEDAYRVGRYSYSEWYNVQQELIDAQFELIDAYSNVHYLNIELERLTGTATNL</sequence>
<evidence type="ECO:0000313" key="8">
    <source>
        <dbReference type="EMBL" id="WNC73273.1"/>
    </source>
</evidence>
<dbReference type="PANTHER" id="PTHR30026">
    <property type="entry name" value="OUTER MEMBRANE PROTEIN TOLC"/>
    <property type="match status" value="1"/>
</dbReference>
<dbReference type="EMBL" id="CP134145">
    <property type="protein sequence ID" value="WNC73273.1"/>
    <property type="molecule type" value="Genomic_DNA"/>
</dbReference>
<dbReference type="SUPFAM" id="SSF56954">
    <property type="entry name" value="Outer membrane efflux proteins (OEP)"/>
    <property type="match status" value="1"/>
</dbReference>
<dbReference type="Proteomes" id="UP001258994">
    <property type="component" value="Chromosome"/>
</dbReference>
<keyword evidence="5" id="KW-0812">Transmembrane</keyword>
<keyword evidence="4" id="KW-1134">Transmembrane beta strand</keyword>
<accession>A0ABY9TY54</accession>
<comment type="similarity">
    <text evidence="2">Belongs to the outer membrane factor (OMF) (TC 1.B.17) family.</text>
</comment>
<keyword evidence="3" id="KW-0813">Transport</keyword>
<evidence type="ECO:0000256" key="5">
    <source>
        <dbReference type="ARBA" id="ARBA00022692"/>
    </source>
</evidence>
<reference evidence="9" key="1">
    <citation type="submission" date="2023-09" db="EMBL/GenBank/DDBJ databases">
        <authorList>
            <person name="Li S."/>
            <person name="Li X."/>
            <person name="Zhang C."/>
            <person name="Zhao Z."/>
        </authorList>
    </citation>
    <scope>NUCLEOTIDE SEQUENCE [LARGE SCALE GENOMIC DNA]</scope>
    <source>
        <strain evidence="9">SQ149</strain>
    </source>
</reference>
<evidence type="ECO:0000256" key="7">
    <source>
        <dbReference type="ARBA" id="ARBA00023237"/>
    </source>
</evidence>
<evidence type="ECO:0000313" key="9">
    <source>
        <dbReference type="Proteomes" id="UP001258994"/>
    </source>
</evidence>
<dbReference type="Gene3D" id="1.20.1600.10">
    <property type="entry name" value="Outer membrane efflux proteins (OEP)"/>
    <property type="match status" value="1"/>
</dbReference>
<evidence type="ECO:0000256" key="1">
    <source>
        <dbReference type="ARBA" id="ARBA00004442"/>
    </source>
</evidence>
<proteinExistence type="inferred from homology"/>
<organism evidence="8 9">
    <name type="scientific">Thalassotalea psychrophila</name>
    <dbReference type="NCBI Taxonomy" id="3065647"/>
    <lineage>
        <taxon>Bacteria</taxon>
        <taxon>Pseudomonadati</taxon>
        <taxon>Pseudomonadota</taxon>
        <taxon>Gammaproteobacteria</taxon>
        <taxon>Alteromonadales</taxon>
        <taxon>Colwelliaceae</taxon>
        <taxon>Thalassotalea</taxon>
    </lineage>
</organism>
<dbReference type="Pfam" id="PF02321">
    <property type="entry name" value="OEP"/>
    <property type="match status" value="1"/>
</dbReference>
<dbReference type="InterPro" id="IPR051906">
    <property type="entry name" value="TolC-like"/>
</dbReference>
<gene>
    <name evidence="8" type="ORF">RGQ13_04590</name>
</gene>
<keyword evidence="7" id="KW-0998">Cell outer membrane</keyword>
<evidence type="ECO:0000256" key="6">
    <source>
        <dbReference type="ARBA" id="ARBA00023136"/>
    </source>
</evidence>
<dbReference type="RefSeq" id="WP_348392385.1">
    <property type="nucleotide sequence ID" value="NZ_CP134145.1"/>
</dbReference>
<evidence type="ECO:0000256" key="4">
    <source>
        <dbReference type="ARBA" id="ARBA00022452"/>
    </source>
</evidence>
<dbReference type="InterPro" id="IPR003423">
    <property type="entry name" value="OMP_efflux"/>
</dbReference>
<comment type="subcellular location">
    <subcellularLocation>
        <location evidence="1">Cell outer membrane</location>
    </subcellularLocation>
</comment>
<keyword evidence="6" id="KW-0472">Membrane</keyword>
<keyword evidence="9" id="KW-1185">Reference proteome</keyword>
<name>A0ABY9TY54_9GAMM</name>
<evidence type="ECO:0000256" key="2">
    <source>
        <dbReference type="ARBA" id="ARBA00007613"/>
    </source>
</evidence>